<dbReference type="InterPro" id="IPR020843">
    <property type="entry name" value="ER"/>
</dbReference>
<dbReference type="GO" id="GO:0005737">
    <property type="term" value="C:cytoplasm"/>
    <property type="evidence" value="ECO:0007669"/>
    <property type="project" value="TreeGrafter"/>
</dbReference>
<dbReference type="Pfam" id="PF08240">
    <property type="entry name" value="ADH_N"/>
    <property type="match status" value="1"/>
</dbReference>
<comment type="cofactor">
    <cofactor evidence="1">
        <name>Zn(2+)</name>
        <dbReference type="ChEBI" id="CHEBI:29105"/>
    </cofactor>
</comment>
<dbReference type="SUPFAM" id="SSF50129">
    <property type="entry name" value="GroES-like"/>
    <property type="match status" value="1"/>
</dbReference>
<dbReference type="GO" id="GO:0004022">
    <property type="term" value="F:alcohol dehydrogenase (NAD+) activity"/>
    <property type="evidence" value="ECO:0007669"/>
    <property type="project" value="UniProtKB-EC"/>
</dbReference>
<sequence length="359" mass="38225">MSNPQIPKEGVAVVFDKCNGPIRVDKHHHVVQPAELKPGEVLVRVEYTGVCHTDLHAWKGDWPAAPKTPLVGGHEGAGHVVAIAEGTTTTLKVGDAVGIKWLADSCLNCENCRLGSEATCDLAQCSGYTVDGSFQQYAVSFARHLTPIPDGLPLEVAAPILCAGVTVWKALKEANAKPGDWVVVSGAGGGLGHLAVQYAAAVGYRVVGIDTGDDKRKLLASYGADTFIDFKQFGGEGKLIEEVKRVCDGKGPHAAIITSAGGAAYNDALEYLRPHGTLVAVGLPPDTYIKANVFWTVFKSLRVVGSYVGNRQDAIEALDFAARGKVKPQIVVEPLENLEKVYHRMEQGAVPGRIVLKNF</sequence>
<evidence type="ECO:0000256" key="4">
    <source>
        <dbReference type="ARBA" id="ARBA00022723"/>
    </source>
</evidence>
<accession>A0A061AZU4</accession>
<proteinExistence type="inferred from homology"/>
<keyword evidence="4" id="KW-0479">Metal-binding</keyword>
<dbReference type="Gene3D" id="3.90.180.10">
    <property type="entry name" value="Medium-chain alcohol dehydrogenases, catalytic domain"/>
    <property type="match status" value="1"/>
</dbReference>
<dbReference type="InterPro" id="IPR036291">
    <property type="entry name" value="NAD(P)-bd_dom_sf"/>
</dbReference>
<dbReference type="FunFam" id="3.90.180.10:FF:000002">
    <property type="entry name" value="Alcohol dehydrogenase AdhP"/>
    <property type="match status" value="1"/>
</dbReference>
<dbReference type="Pfam" id="PF00107">
    <property type="entry name" value="ADH_zinc_N"/>
    <property type="match status" value="1"/>
</dbReference>
<gene>
    <name evidence="9" type="ORF">RHTO0S_07e09186g</name>
</gene>
<dbReference type="SMART" id="SM00829">
    <property type="entry name" value="PKS_ER"/>
    <property type="match status" value="1"/>
</dbReference>
<dbReference type="CDD" id="cd08297">
    <property type="entry name" value="CAD3"/>
    <property type="match status" value="1"/>
</dbReference>
<keyword evidence="5" id="KW-0862">Zinc</keyword>
<evidence type="ECO:0000256" key="3">
    <source>
        <dbReference type="ARBA" id="ARBA00013190"/>
    </source>
</evidence>
<feature type="domain" description="Enoyl reductase (ER)" evidence="8">
    <location>
        <begin position="20"/>
        <end position="356"/>
    </location>
</feature>
<dbReference type="EC" id="1.1.1.1" evidence="3"/>
<dbReference type="FunFam" id="3.40.50.720:FF:000039">
    <property type="entry name" value="Alcohol dehydrogenase AdhP"/>
    <property type="match status" value="1"/>
</dbReference>
<dbReference type="Gene3D" id="3.40.50.720">
    <property type="entry name" value="NAD(P)-binding Rossmann-like Domain"/>
    <property type="match status" value="1"/>
</dbReference>
<dbReference type="PANTHER" id="PTHR42940:SF3">
    <property type="entry name" value="ALCOHOL DEHYDROGENASE 1-RELATED"/>
    <property type="match status" value="1"/>
</dbReference>
<name>A0A061AZU4_RHOTO</name>
<reference evidence="9" key="1">
    <citation type="journal article" date="2014" name="Genome Announc.">
        <title>Draft genome sequence of Rhodosporidium toruloides CECT1137, an oleaginous yeast of biotechnological interest.</title>
        <authorList>
            <person name="Morin N."/>
            <person name="Calcas X."/>
            <person name="Devillers H."/>
            <person name="Durrens P."/>
            <person name="Sherman D.J."/>
            <person name="Nicaud J.-M."/>
            <person name="Neuveglise C."/>
        </authorList>
    </citation>
    <scope>NUCLEOTIDE SEQUENCE</scope>
    <source>
        <strain evidence="9">CECT1137</strain>
    </source>
</reference>
<evidence type="ECO:0000256" key="5">
    <source>
        <dbReference type="ARBA" id="ARBA00022833"/>
    </source>
</evidence>
<dbReference type="AlphaFoldDB" id="A0A061AZU4"/>
<comment type="similarity">
    <text evidence="2">Belongs to the zinc-containing alcohol dehydrogenase family.</text>
</comment>
<evidence type="ECO:0000256" key="1">
    <source>
        <dbReference type="ARBA" id="ARBA00001947"/>
    </source>
</evidence>
<dbReference type="PANTHER" id="PTHR42940">
    <property type="entry name" value="ALCOHOL DEHYDROGENASE 1-RELATED"/>
    <property type="match status" value="1"/>
</dbReference>
<evidence type="ECO:0000256" key="2">
    <source>
        <dbReference type="ARBA" id="ARBA00008072"/>
    </source>
</evidence>
<evidence type="ECO:0000259" key="8">
    <source>
        <dbReference type="SMART" id="SM00829"/>
    </source>
</evidence>
<dbReference type="SUPFAM" id="SSF51735">
    <property type="entry name" value="NAD(P)-binding Rossmann-fold domains"/>
    <property type="match status" value="1"/>
</dbReference>
<dbReference type="InterPro" id="IPR013154">
    <property type="entry name" value="ADH-like_N"/>
</dbReference>
<evidence type="ECO:0000256" key="6">
    <source>
        <dbReference type="ARBA" id="ARBA00023002"/>
    </source>
</evidence>
<keyword evidence="6" id="KW-0560">Oxidoreductase</keyword>
<dbReference type="SMR" id="A0A061AZU4"/>
<dbReference type="OrthoDB" id="1879366at2759"/>
<protein>
    <recommendedName>
        <fullName evidence="3">alcohol dehydrogenase</fullName>
        <ecNumber evidence="3">1.1.1.1</ecNumber>
    </recommendedName>
</protein>
<dbReference type="InterPro" id="IPR011032">
    <property type="entry name" value="GroES-like_sf"/>
</dbReference>
<dbReference type="InterPro" id="IPR013149">
    <property type="entry name" value="ADH-like_C"/>
</dbReference>
<organism evidence="9">
    <name type="scientific">Rhodotorula toruloides</name>
    <name type="common">Yeast</name>
    <name type="synonym">Rhodosporidium toruloides</name>
    <dbReference type="NCBI Taxonomy" id="5286"/>
    <lineage>
        <taxon>Eukaryota</taxon>
        <taxon>Fungi</taxon>
        <taxon>Dikarya</taxon>
        <taxon>Basidiomycota</taxon>
        <taxon>Pucciniomycotina</taxon>
        <taxon>Microbotryomycetes</taxon>
        <taxon>Sporidiobolales</taxon>
        <taxon>Sporidiobolaceae</taxon>
        <taxon>Rhodotorula</taxon>
    </lineage>
</organism>
<dbReference type="GO" id="GO:0046872">
    <property type="term" value="F:metal ion binding"/>
    <property type="evidence" value="ECO:0007669"/>
    <property type="project" value="UniProtKB-KW"/>
</dbReference>
<evidence type="ECO:0000256" key="7">
    <source>
        <dbReference type="ARBA" id="ARBA00023027"/>
    </source>
</evidence>
<keyword evidence="7" id="KW-0520">NAD</keyword>
<evidence type="ECO:0000313" key="9">
    <source>
        <dbReference type="EMBL" id="CDR43181.1"/>
    </source>
</evidence>
<dbReference type="EMBL" id="LK052942">
    <property type="protein sequence ID" value="CDR43181.1"/>
    <property type="molecule type" value="Genomic_DNA"/>
</dbReference>